<keyword evidence="5" id="KW-0418">Kinase</keyword>
<evidence type="ECO:0000256" key="14">
    <source>
        <dbReference type="RuleBase" id="RU000304"/>
    </source>
</evidence>
<dbReference type="InterPro" id="IPR017441">
    <property type="entry name" value="Protein_kinase_ATP_BS"/>
</dbReference>
<dbReference type="InterPro" id="IPR011009">
    <property type="entry name" value="Kinase-like_dom_sf"/>
</dbReference>
<evidence type="ECO:0000256" key="2">
    <source>
        <dbReference type="ARBA" id="ARBA00022553"/>
    </source>
</evidence>
<dbReference type="InterPro" id="IPR008271">
    <property type="entry name" value="Ser/Thr_kinase_AS"/>
</dbReference>
<evidence type="ECO:0000256" key="8">
    <source>
        <dbReference type="ARBA" id="ARBA00038035"/>
    </source>
</evidence>
<dbReference type="FunFam" id="3.30.200.20:FF:000040">
    <property type="entry name" value="Dual specificity mitogen-activated protein kinase kinase"/>
    <property type="match status" value="1"/>
</dbReference>
<dbReference type="GO" id="GO:0006950">
    <property type="term" value="P:response to stress"/>
    <property type="evidence" value="ECO:0007669"/>
    <property type="project" value="UniProtKB-ARBA"/>
</dbReference>
<evidence type="ECO:0000256" key="9">
    <source>
        <dbReference type="ARBA" id="ARBA00038999"/>
    </source>
</evidence>
<dbReference type="PANTHER" id="PTHR47238:SF2">
    <property type="entry name" value="DUAL SPECIFICITY MITOGEN-ACTIVATED PROTEIN KINASE KINASE HEMIPTEROUS"/>
    <property type="match status" value="1"/>
</dbReference>
<dbReference type="InterPro" id="IPR052468">
    <property type="entry name" value="Dual_spec_MAPK_kinase"/>
</dbReference>
<accession>A0A3P6TBJ2</accession>
<evidence type="ECO:0000256" key="13">
    <source>
        <dbReference type="PROSITE-ProRule" id="PRU10141"/>
    </source>
</evidence>
<keyword evidence="3" id="KW-0808">Transferase</keyword>
<dbReference type="PROSITE" id="PS00107">
    <property type="entry name" value="PROTEIN_KINASE_ATP"/>
    <property type="match status" value="1"/>
</dbReference>
<keyword evidence="4 13" id="KW-0547">Nucleotide-binding</keyword>
<dbReference type="GO" id="GO:0004674">
    <property type="term" value="F:protein serine/threonine kinase activity"/>
    <property type="evidence" value="ECO:0007669"/>
    <property type="project" value="UniProtKB-KW"/>
</dbReference>
<dbReference type="EC" id="2.7.12.2" evidence="9"/>
<dbReference type="EMBL" id="UYRX01000331">
    <property type="protein sequence ID" value="VDK80313.1"/>
    <property type="molecule type" value="Genomic_DNA"/>
</dbReference>
<proteinExistence type="inferred from homology"/>
<evidence type="ECO:0000256" key="5">
    <source>
        <dbReference type="ARBA" id="ARBA00022777"/>
    </source>
</evidence>
<keyword evidence="2" id="KW-0597">Phosphoprotein</keyword>
<evidence type="ECO:0000256" key="3">
    <source>
        <dbReference type="ARBA" id="ARBA00022679"/>
    </source>
</evidence>
<dbReference type="Proteomes" id="UP000277928">
    <property type="component" value="Unassembled WGS sequence"/>
</dbReference>
<dbReference type="PROSITE" id="PS50011">
    <property type="entry name" value="PROTEIN_KINASE_DOM"/>
    <property type="match status" value="1"/>
</dbReference>
<keyword evidence="17" id="KW-1185">Reference proteome</keyword>
<comment type="catalytic activity">
    <reaction evidence="12">
        <text>L-tyrosyl-[protein] + ATP = O-phospho-L-tyrosyl-[protein] + ADP + H(+)</text>
        <dbReference type="Rhea" id="RHEA:10596"/>
        <dbReference type="Rhea" id="RHEA-COMP:10136"/>
        <dbReference type="Rhea" id="RHEA-COMP:20101"/>
        <dbReference type="ChEBI" id="CHEBI:15378"/>
        <dbReference type="ChEBI" id="CHEBI:30616"/>
        <dbReference type="ChEBI" id="CHEBI:46858"/>
        <dbReference type="ChEBI" id="CHEBI:61978"/>
        <dbReference type="ChEBI" id="CHEBI:456216"/>
        <dbReference type="EC" id="2.7.12.2"/>
    </reaction>
</comment>
<comment type="catalytic activity">
    <reaction evidence="10">
        <text>L-seryl-[protein] + ATP = O-phospho-L-seryl-[protein] + ADP + H(+)</text>
        <dbReference type="Rhea" id="RHEA:17989"/>
        <dbReference type="Rhea" id="RHEA-COMP:9863"/>
        <dbReference type="Rhea" id="RHEA-COMP:11604"/>
        <dbReference type="ChEBI" id="CHEBI:15378"/>
        <dbReference type="ChEBI" id="CHEBI:29999"/>
        <dbReference type="ChEBI" id="CHEBI:30616"/>
        <dbReference type="ChEBI" id="CHEBI:83421"/>
        <dbReference type="ChEBI" id="CHEBI:456216"/>
        <dbReference type="EC" id="2.7.12.2"/>
    </reaction>
</comment>
<feature type="binding site" evidence="13">
    <location>
        <position position="127"/>
    </location>
    <ligand>
        <name>ATP</name>
        <dbReference type="ChEBI" id="CHEBI:30616"/>
    </ligand>
</feature>
<dbReference type="Gene3D" id="1.10.510.10">
    <property type="entry name" value="Transferase(Phosphotransferase) domain 1"/>
    <property type="match status" value="1"/>
</dbReference>
<evidence type="ECO:0000256" key="7">
    <source>
        <dbReference type="ARBA" id="ARBA00023137"/>
    </source>
</evidence>
<feature type="domain" description="Protein kinase" evidence="15">
    <location>
        <begin position="98"/>
        <end position="355"/>
    </location>
</feature>
<dbReference type="OrthoDB" id="10252354at2759"/>
<evidence type="ECO:0000256" key="1">
    <source>
        <dbReference type="ARBA" id="ARBA00022527"/>
    </source>
</evidence>
<dbReference type="Gene3D" id="3.30.200.20">
    <property type="entry name" value="Phosphorylase Kinase, domain 1"/>
    <property type="match status" value="1"/>
</dbReference>
<dbReference type="STRING" id="42156.A0A3P6TBJ2"/>
<dbReference type="InterPro" id="IPR000719">
    <property type="entry name" value="Prot_kinase_dom"/>
</dbReference>
<organism evidence="16 17">
    <name type="scientific">Litomosoides sigmodontis</name>
    <name type="common">Filarial nematode worm</name>
    <dbReference type="NCBI Taxonomy" id="42156"/>
    <lineage>
        <taxon>Eukaryota</taxon>
        <taxon>Metazoa</taxon>
        <taxon>Ecdysozoa</taxon>
        <taxon>Nematoda</taxon>
        <taxon>Chromadorea</taxon>
        <taxon>Rhabditida</taxon>
        <taxon>Spirurina</taxon>
        <taxon>Spiruromorpha</taxon>
        <taxon>Filarioidea</taxon>
        <taxon>Onchocercidae</taxon>
        <taxon>Litomosoides</taxon>
    </lineage>
</organism>
<dbReference type="Pfam" id="PF00069">
    <property type="entry name" value="Pkinase"/>
    <property type="match status" value="1"/>
</dbReference>
<dbReference type="AlphaFoldDB" id="A0A3P6TBJ2"/>
<keyword evidence="7" id="KW-0829">Tyrosine-protein kinase</keyword>
<keyword evidence="6 13" id="KW-0067">ATP-binding</keyword>
<dbReference type="SMART" id="SM00220">
    <property type="entry name" value="S_TKc"/>
    <property type="match status" value="1"/>
</dbReference>
<evidence type="ECO:0000256" key="11">
    <source>
        <dbReference type="ARBA" id="ARBA00049299"/>
    </source>
</evidence>
<dbReference type="GO" id="GO:0005524">
    <property type="term" value="F:ATP binding"/>
    <property type="evidence" value="ECO:0007669"/>
    <property type="project" value="UniProtKB-UniRule"/>
</dbReference>
<protein>
    <recommendedName>
        <fullName evidence="9">mitogen-activated protein kinase kinase</fullName>
        <ecNumber evidence="9">2.7.12.2</ecNumber>
    </recommendedName>
</protein>
<comment type="similarity">
    <text evidence="8">Belongs to the protein kinase superfamily. STE Ser/Thr protein kinase family. MAP kinase kinase subfamily.</text>
</comment>
<reference evidence="16 17" key="1">
    <citation type="submission" date="2018-08" db="EMBL/GenBank/DDBJ databases">
        <authorList>
            <person name="Laetsch R D."/>
            <person name="Stevens L."/>
            <person name="Kumar S."/>
            <person name="Blaxter L. M."/>
        </authorList>
    </citation>
    <scope>NUCLEOTIDE SEQUENCE [LARGE SCALE GENOMIC DNA]</scope>
</reference>
<evidence type="ECO:0000256" key="4">
    <source>
        <dbReference type="ARBA" id="ARBA00022741"/>
    </source>
</evidence>
<dbReference type="OMA" id="THPYEGC"/>
<dbReference type="GO" id="GO:0004713">
    <property type="term" value="F:protein tyrosine kinase activity"/>
    <property type="evidence" value="ECO:0007669"/>
    <property type="project" value="UniProtKB-KW"/>
</dbReference>
<dbReference type="GO" id="GO:0004708">
    <property type="term" value="F:MAP kinase kinase activity"/>
    <property type="evidence" value="ECO:0007669"/>
    <property type="project" value="UniProtKB-EC"/>
</dbReference>
<gene>
    <name evidence="16" type="ORF">NLS_LOCUS4858</name>
</gene>
<evidence type="ECO:0000259" key="15">
    <source>
        <dbReference type="PROSITE" id="PS50011"/>
    </source>
</evidence>
<evidence type="ECO:0000313" key="17">
    <source>
        <dbReference type="Proteomes" id="UP000277928"/>
    </source>
</evidence>
<evidence type="ECO:0000256" key="10">
    <source>
        <dbReference type="ARBA" id="ARBA00049014"/>
    </source>
</evidence>
<evidence type="ECO:0000313" key="16">
    <source>
        <dbReference type="EMBL" id="VDK80313.1"/>
    </source>
</evidence>
<keyword evidence="1 14" id="KW-0723">Serine/threonine-protein kinase</keyword>
<dbReference type="PANTHER" id="PTHR47238">
    <property type="entry name" value="MITOGEN-ACTIVATED PROTEIN KINASE KINASE 5"/>
    <property type="match status" value="1"/>
</dbReference>
<evidence type="ECO:0000256" key="12">
    <source>
        <dbReference type="ARBA" id="ARBA00051693"/>
    </source>
</evidence>
<comment type="catalytic activity">
    <reaction evidence="11">
        <text>L-threonyl-[protein] + ATP = O-phospho-L-threonyl-[protein] + ADP + H(+)</text>
        <dbReference type="Rhea" id="RHEA:46608"/>
        <dbReference type="Rhea" id="RHEA-COMP:11060"/>
        <dbReference type="Rhea" id="RHEA-COMP:11605"/>
        <dbReference type="ChEBI" id="CHEBI:15378"/>
        <dbReference type="ChEBI" id="CHEBI:30013"/>
        <dbReference type="ChEBI" id="CHEBI:30616"/>
        <dbReference type="ChEBI" id="CHEBI:61977"/>
        <dbReference type="ChEBI" id="CHEBI:456216"/>
        <dbReference type="EC" id="2.7.12.2"/>
    </reaction>
</comment>
<sequence>MHTDTNDFHFNGKCERIFSRGCLQCVEMRMILNQPVAVADNTTMDRSRFGLDLTLQDFEPSRVPMTDEEVEEKYESIRERSGVLTIMGTEYRAQLSDIVDIKELGRGSFGVVRKAHFKQTKTLMAVKIIPITGNAENNKRTVMDMDVIMRSHNCPNIVRCYGCFVFESEVRICMELMSMCLDKLLKLAIHFPENIVANITRSVLLALEYLKEKENIMHRDIKPSNILIDHSGTIKLCDFGIAGRLIDSRRAETNTKGCTAYLAPERVASSDCEYGVRADVWSLGITLIELAVGTHPYDGCTTDFELLTKIINDPPPLLTPAQCFSQTFSTFIARCLMKRPIDRPSYHELLEDPFIQGSTTDTASVAKWYSALCA</sequence>
<dbReference type="PROSITE" id="PS00108">
    <property type="entry name" value="PROTEIN_KINASE_ST"/>
    <property type="match status" value="1"/>
</dbReference>
<name>A0A3P6TBJ2_LITSI</name>
<evidence type="ECO:0000256" key="6">
    <source>
        <dbReference type="ARBA" id="ARBA00022840"/>
    </source>
</evidence>
<dbReference type="SUPFAM" id="SSF56112">
    <property type="entry name" value="Protein kinase-like (PK-like)"/>
    <property type="match status" value="1"/>
</dbReference>